<comment type="subcellular location">
    <subcellularLocation>
        <location evidence="2">Endoplasmic reticulum membrane</location>
        <topology evidence="2">Multi-pass membrane protein</topology>
    </subcellularLocation>
</comment>
<dbReference type="EMBL" id="JAPDMQ010000163">
    <property type="protein sequence ID" value="KAK0532326.1"/>
    <property type="molecule type" value="Genomic_DNA"/>
</dbReference>
<feature type="compositionally biased region" description="Basic and acidic residues" evidence="19">
    <location>
        <begin position="526"/>
        <end position="535"/>
    </location>
</feature>
<comment type="cofactor">
    <cofactor evidence="1">
        <name>Mg(2+)</name>
        <dbReference type="ChEBI" id="CHEBI:18420"/>
    </cofactor>
</comment>
<gene>
    <name evidence="22" type="primary">ALG7</name>
    <name evidence="22" type="ORF">OC842_003327</name>
</gene>
<evidence type="ECO:0000256" key="15">
    <source>
        <dbReference type="ARBA" id="ARBA00029567"/>
    </source>
</evidence>
<feature type="transmembrane region" description="Helical" evidence="20">
    <location>
        <begin position="233"/>
        <end position="252"/>
    </location>
</feature>
<keyword evidence="10" id="KW-0479">Metal-binding</keyword>
<sequence length="681" mass="73035">MTPLLSVLLGLSLPAAALCLLTPLLHRPPFAAILARLFLLPSSSFFLLNGSGDAAPIHRSLTRLVQLDYAFPGLFPALGFAILAAWLTGAAVGAAGPTFLQRGFKGRDLLKPNRARDHFIPETMGLPAACISILLLYLFIPFRYVSPSTFSSGLGGAADSTRAFLYTGSSAWEGGGLPRPSALLSPRQLAENLGVGIKSVASLAASHPAAQHSADGGWSGNLAGRADLPHHELAAFLSACLSLSSATMLGFLDDVFDIRWRYKLPIPLVSSVPLLVVYYTGGGGTHVVVPGFLKAIIGGGLIDLGPLYYLYISLLSTFCTNSINILAGINGVEVGQSLVIALSLVCNDLLYLDERAGEGGSRSSVELVGRHLFSLSLLIPFVGTCIGLLYWNRYPSRVFIGDTFCYFAGQMLAVAGVLGHFSKTLLLFFIPQIFNFLLSCPQLFGLVYCPRHRVPHVDAETMNVHPSLAIFAAKASKPSAKPRSTGFKASLTSTILRLFELLNFVVLIRAPVSSAAEKNGSGNGHDASRHHDSPDTRVIASTNLTVLNAILVLRGVRPRLDLVRADELRVLARELGLVVEGKRRSGASEAVETEPLSADEEAALRSKLHTLSYTGAHFAPPSLINNNNSSKSKADWGRRAKERTSMTELGLWWHVMGVQALGSALAFSVRYWLAPVVFPQF</sequence>
<dbReference type="GO" id="GO:0003975">
    <property type="term" value="F:UDP-N-acetylglucosamine-dolichyl-phosphate N-acetylglucosaminephosphotransferase activity"/>
    <property type="evidence" value="ECO:0007669"/>
    <property type="project" value="UniProtKB-EC"/>
</dbReference>
<dbReference type="InterPro" id="IPR000715">
    <property type="entry name" value="Glycosyl_transferase_4"/>
</dbReference>
<keyword evidence="14 20" id="KW-0472">Membrane</keyword>
<feature type="signal peptide" evidence="21">
    <location>
        <begin position="1"/>
        <end position="19"/>
    </location>
</feature>
<feature type="region of interest" description="Disordered" evidence="19">
    <location>
        <begin position="515"/>
        <end position="535"/>
    </location>
</feature>
<keyword evidence="23" id="KW-1185">Reference proteome</keyword>
<comment type="similarity">
    <text evidence="4">Belongs to the glycosyltransferase 4 family.</text>
</comment>
<evidence type="ECO:0000256" key="11">
    <source>
        <dbReference type="ARBA" id="ARBA00022824"/>
    </source>
</evidence>
<feature type="chain" id="PRO_5042971799" description="UDP-N-acetylglucosamine--dolichyl-phosphate N-acetylglucosaminephosphotransferase" evidence="21">
    <location>
        <begin position="20"/>
        <end position="681"/>
    </location>
</feature>
<feature type="transmembrane region" description="Helical" evidence="20">
    <location>
        <begin position="651"/>
        <end position="673"/>
    </location>
</feature>
<name>A0AAN6JKU7_9BASI</name>
<dbReference type="GO" id="GO:0046872">
    <property type="term" value="F:metal ion binding"/>
    <property type="evidence" value="ECO:0007669"/>
    <property type="project" value="UniProtKB-KW"/>
</dbReference>
<evidence type="ECO:0000256" key="18">
    <source>
        <dbReference type="ARBA" id="ARBA00045078"/>
    </source>
</evidence>
<accession>A0AAN6JKU7</accession>
<organism evidence="22 23">
    <name type="scientific">Tilletia horrida</name>
    <dbReference type="NCBI Taxonomy" id="155126"/>
    <lineage>
        <taxon>Eukaryota</taxon>
        <taxon>Fungi</taxon>
        <taxon>Dikarya</taxon>
        <taxon>Basidiomycota</taxon>
        <taxon>Ustilaginomycotina</taxon>
        <taxon>Exobasidiomycetes</taxon>
        <taxon>Tilletiales</taxon>
        <taxon>Tilletiaceae</taxon>
        <taxon>Tilletia</taxon>
    </lineage>
</organism>
<dbReference type="GO" id="GO:0006488">
    <property type="term" value="P:dolichol-linked oligosaccharide biosynthetic process"/>
    <property type="evidence" value="ECO:0007669"/>
    <property type="project" value="InterPro"/>
</dbReference>
<dbReference type="AlphaFoldDB" id="A0AAN6JKU7"/>
<evidence type="ECO:0000256" key="19">
    <source>
        <dbReference type="SAM" id="MobiDB-lite"/>
    </source>
</evidence>
<keyword evidence="11" id="KW-0256">Endoplasmic reticulum</keyword>
<evidence type="ECO:0000256" key="4">
    <source>
        <dbReference type="ARBA" id="ARBA00009317"/>
    </source>
</evidence>
<keyword evidence="12" id="KW-0460">Magnesium</keyword>
<feature type="transmembrane region" description="Helical" evidence="20">
    <location>
        <begin position="372"/>
        <end position="391"/>
    </location>
</feature>
<dbReference type="InterPro" id="IPR033895">
    <property type="entry name" value="GPT"/>
</dbReference>
<comment type="pathway">
    <text evidence="3">Protein modification; protein glycosylation.</text>
</comment>
<protein>
    <recommendedName>
        <fullName evidence="6">UDP-N-acetylglucosamine--dolichyl-phosphate N-acetylglucosaminephosphotransferase</fullName>
        <ecNumber evidence="5">2.7.8.15</ecNumber>
    </recommendedName>
    <alternativeName>
        <fullName evidence="15">GlcNAc-1-P transferase</fullName>
    </alternativeName>
    <alternativeName>
        <fullName evidence="16">N-acetylglucosamine-1-phosphate transferase</fullName>
    </alternativeName>
</protein>
<comment type="catalytic activity">
    <reaction evidence="18">
        <text>a di-trans,poly-cis-dolichyl phosphate + UDP-N-acetyl-alpha-D-glucosamine = an N-acetyl-alpha-D-glucosaminyl-diphospho-di-trans,poly-cis-dolichol + UMP</text>
        <dbReference type="Rhea" id="RHEA:13289"/>
        <dbReference type="Rhea" id="RHEA-COMP:19498"/>
        <dbReference type="Rhea" id="RHEA-COMP:19507"/>
        <dbReference type="ChEBI" id="CHEBI:57683"/>
        <dbReference type="ChEBI" id="CHEBI:57705"/>
        <dbReference type="ChEBI" id="CHEBI:57865"/>
        <dbReference type="ChEBI" id="CHEBI:58427"/>
        <dbReference type="EC" id="2.7.8.15"/>
    </reaction>
    <physiologicalReaction direction="left-to-right" evidence="18">
        <dbReference type="Rhea" id="RHEA:13290"/>
    </physiologicalReaction>
</comment>
<evidence type="ECO:0000256" key="1">
    <source>
        <dbReference type="ARBA" id="ARBA00001946"/>
    </source>
</evidence>
<dbReference type="PANTHER" id="PTHR10571:SF0">
    <property type="entry name" value="UDP-N-ACETYLGLUCOSAMINE--DOLICHYL-PHOSPHATE N-ACETYLGLUCOSAMINEPHOSPHOTRANSFERASE"/>
    <property type="match status" value="1"/>
</dbReference>
<evidence type="ECO:0000256" key="16">
    <source>
        <dbReference type="ARBA" id="ARBA00033238"/>
    </source>
</evidence>
<dbReference type="EC" id="2.7.8.15" evidence="5"/>
<dbReference type="GO" id="GO:0016757">
    <property type="term" value="F:glycosyltransferase activity"/>
    <property type="evidence" value="ECO:0007669"/>
    <property type="project" value="UniProtKB-KW"/>
</dbReference>
<keyword evidence="7" id="KW-0328">Glycosyltransferase</keyword>
<evidence type="ECO:0000256" key="2">
    <source>
        <dbReference type="ARBA" id="ARBA00004477"/>
    </source>
</evidence>
<evidence type="ECO:0000313" key="22">
    <source>
        <dbReference type="EMBL" id="KAK0532326.1"/>
    </source>
</evidence>
<evidence type="ECO:0000256" key="5">
    <source>
        <dbReference type="ARBA" id="ARBA00013225"/>
    </source>
</evidence>
<dbReference type="PANTHER" id="PTHR10571">
    <property type="entry name" value="UDP-N-ACETYLGLUCOSAMINE--DOLICHYL-PHOSPHATE N-ACETYLGLUCOSAMINEPHOSPHOTRANSFERASE"/>
    <property type="match status" value="1"/>
</dbReference>
<feature type="transmembrane region" description="Helical" evidence="20">
    <location>
        <begin position="119"/>
        <end position="140"/>
    </location>
</feature>
<feature type="transmembrane region" description="Helical" evidence="20">
    <location>
        <begin position="334"/>
        <end position="352"/>
    </location>
</feature>
<dbReference type="CDD" id="cd06855">
    <property type="entry name" value="GT_GPT_euk"/>
    <property type="match status" value="1"/>
</dbReference>
<dbReference type="Proteomes" id="UP001176521">
    <property type="component" value="Unassembled WGS sequence"/>
</dbReference>
<evidence type="ECO:0000256" key="17">
    <source>
        <dbReference type="ARBA" id="ARBA00044717"/>
    </source>
</evidence>
<feature type="transmembrane region" description="Helical" evidence="20">
    <location>
        <begin position="403"/>
        <end position="421"/>
    </location>
</feature>
<keyword evidence="8 22" id="KW-0808">Transferase</keyword>
<evidence type="ECO:0000256" key="14">
    <source>
        <dbReference type="ARBA" id="ARBA00023136"/>
    </source>
</evidence>
<evidence type="ECO:0000256" key="13">
    <source>
        <dbReference type="ARBA" id="ARBA00022989"/>
    </source>
</evidence>
<evidence type="ECO:0000256" key="20">
    <source>
        <dbReference type="SAM" id="Phobius"/>
    </source>
</evidence>
<feature type="transmembrane region" description="Helical" evidence="20">
    <location>
        <begin position="74"/>
        <end position="99"/>
    </location>
</feature>
<keyword evidence="21" id="KW-0732">Signal</keyword>
<evidence type="ECO:0000256" key="7">
    <source>
        <dbReference type="ARBA" id="ARBA00022676"/>
    </source>
</evidence>
<keyword evidence="13 20" id="KW-1133">Transmembrane helix</keyword>
<evidence type="ECO:0000256" key="9">
    <source>
        <dbReference type="ARBA" id="ARBA00022692"/>
    </source>
</evidence>
<feature type="transmembrane region" description="Helical" evidence="20">
    <location>
        <begin position="264"/>
        <end position="281"/>
    </location>
</feature>
<reference evidence="22" key="1">
    <citation type="journal article" date="2023" name="PhytoFront">
        <title>Draft Genome Resources of Seven Strains of Tilletia horrida, Causal Agent of Kernel Smut of Rice.</title>
        <authorList>
            <person name="Khanal S."/>
            <person name="Antony Babu S."/>
            <person name="Zhou X.G."/>
        </authorList>
    </citation>
    <scope>NUCLEOTIDE SEQUENCE</scope>
    <source>
        <strain evidence="22">TX3</strain>
    </source>
</reference>
<proteinExistence type="inferred from homology"/>
<feature type="transmembrane region" description="Helical" evidence="20">
    <location>
        <begin position="427"/>
        <end position="449"/>
    </location>
</feature>
<evidence type="ECO:0000256" key="12">
    <source>
        <dbReference type="ARBA" id="ARBA00022842"/>
    </source>
</evidence>
<evidence type="ECO:0000256" key="8">
    <source>
        <dbReference type="ARBA" id="ARBA00022679"/>
    </source>
</evidence>
<evidence type="ECO:0000256" key="21">
    <source>
        <dbReference type="SAM" id="SignalP"/>
    </source>
</evidence>
<evidence type="ECO:0000313" key="23">
    <source>
        <dbReference type="Proteomes" id="UP001176521"/>
    </source>
</evidence>
<dbReference type="GO" id="GO:0005789">
    <property type="term" value="C:endoplasmic reticulum membrane"/>
    <property type="evidence" value="ECO:0007669"/>
    <property type="project" value="UniProtKB-SubCell"/>
</dbReference>
<dbReference type="Pfam" id="PF00953">
    <property type="entry name" value="Glycos_transf_4"/>
    <property type="match status" value="1"/>
</dbReference>
<comment type="caution">
    <text evidence="22">The sequence shown here is derived from an EMBL/GenBank/DDBJ whole genome shotgun (WGS) entry which is preliminary data.</text>
</comment>
<evidence type="ECO:0000256" key="6">
    <source>
        <dbReference type="ARBA" id="ARBA00017659"/>
    </source>
</evidence>
<evidence type="ECO:0000256" key="10">
    <source>
        <dbReference type="ARBA" id="ARBA00022723"/>
    </source>
</evidence>
<keyword evidence="9 20" id="KW-0812">Transmembrane</keyword>
<evidence type="ECO:0000256" key="3">
    <source>
        <dbReference type="ARBA" id="ARBA00004922"/>
    </source>
</evidence>
<comment type="function">
    <text evidence="17">UDP-N-acetylglucosamine--dolichyl-phosphate N-acetylglucosaminephosphotransferase that operates in the biosynthetic pathway of dolichol-linked oligosaccharides, the glycan precursors employed in protein asparagine (N)-glycosylation. The assembly of dolichol-linked oligosaccharides begins on the cytosolic side of the endoplasmic reticulum membrane and finishes in its lumen. The sequential addition of sugars to dolichol pyrophosphate produces dolichol-linked oligosaccharides containing fourteen sugars, including two GlcNAcs, nine mannoses and three glucoses. Once assembled, the oligosaccharide is transferred from the lipid to nascent proteins by oligosaccharyltransferases. Catalyzes the initial step of dolichol-linked oligosaccharide biosynthesis, transfering GlcNAc-1-P from cytosolic UDP-GlcNAc onto the carrier lipid dolichyl phosphate (P-dolichol), yielding GlcNAc-P-P-dolichol embedded in the cytoplasmic leaflet of the endoplasmic reticulum membrane.</text>
</comment>